<keyword evidence="3" id="KW-1185">Reference proteome</keyword>
<evidence type="ECO:0000256" key="1">
    <source>
        <dbReference type="SAM" id="MobiDB-lite"/>
    </source>
</evidence>
<protein>
    <submittedName>
        <fullName evidence="2">Uncharacterized protein</fullName>
    </submittedName>
</protein>
<evidence type="ECO:0000313" key="2">
    <source>
        <dbReference type="EMBL" id="CUS36006.1"/>
    </source>
</evidence>
<dbReference type="STRING" id="1742973.COMA2_200014"/>
<proteinExistence type="predicted"/>
<dbReference type="AlphaFoldDB" id="A0A0S4LJ90"/>
<dbReference type="EMBL" id="CZPZ01000013">
    <property type="protein sequence ID" value="CUS36006.1"/>
    <property type="molecule type" value="Genomic_DNA"/>
</dbReference>
<name>A0A0S4LJ90_9BACT</name>
<evidence type="ECO:0000313" key="3">
    <source>
        <dbReference type="Proteomes" id="UP000198736"/>
    </source>
</evidence>
<accession>A0A0S4LJ90</accession>
<feature type="region of interest" description="Disordered" evidence="1">
    <location>
        <begin position="21"/>
        <end position="50"/>
    </location>
</feature>
<organism evidence="2 3">
    <name type="scientific">Candidatus Nitrospira nitrificans</name>
    <dbReference type="NCBI Taxonomy" id="1742973"/>
    <lineage>
        <taxon>Bacteria</taxon>
        <taxon>Pseudomonadati</taxon>
        <taxon>Nitrospirota</taxon>
        <taxon>Nitrospiria</taxon>
        <taxon>Nitrospirales</taxon>
        <taxon>Nitrospiraceae</taxon>
        <taxon>Nitrospira</taxon>
    </lineage>
</organism>
<sequence length="104" mass="11470">MAKRVLVVLVSGVGFQLVNTSHPPELKPKIDPQRGPTPNHGYFSNSRQSSVIDQANPTRDRMSDCMTVSIHGPWPRLPIPPRPIVRASLEWKIGLTVSSESCSN</sequence>
<reference evidence="3" key="1">
    <citation type="submission" date="2015-10" db="EMBL/GenBank/DDBJ databases">
        <authorList>
            <person name="Luecker S."/>
            <person name="Luecker S."/>
        </authorList>
    </citation>
    <scope>NUCLEOTIDE SEQUENCE [LARGE SCALE GENOMIC DNA]</scope>
</reference>
<gene>
    <name evidence="2" type="ORF">COMA2_200014</name>
</gene>
<dbReference type="Proteomes" id="UP000198736">
    <property type="component" value="Unassembled WGS sequence"/>
</dbReference>